<dbReference type="Pfam" id="PF25489">
    <property type="entry name" value="At5g54830"/>
    <property type="match status" value="1"/>
</dbReference>
<dbReference type="InterPro" id="IPR045266">
    <property type="entry name" value="DOH_DOMON"/>
</dbReference>
<dbReference type="EMBL" id="UFQT01001649">
    <property type="protein sequence ID" value="SSX31291.1"/>
    <property type="molecule type" value="Genomic_DNA"/>
</dbReference>
<feature type="region of interest" description="Disordered" evidence="2">
    <location>
        <begin position="944"/>
        <end position="1023"/>
    </location>
</feature>
<feature type="region of interest" description="Disordered" evidence="2">
    <location>
        <begin position="137"/>
        <end position="191"/>
    </location>
</feature>
<feature type="region of interest" description="Disordered" evidence="2">
    <location>
        <begin position="803"/>
        <end position="840"/>
    </location>
</feature>
<dbReference type="CDD" id="cd09631">
    <property type="entry name" value="DOMON_DOH"/>
    <property type="match status" value="1"/>
</dbReference>
<dbReference type="Pfam" id="PF03351">
    <property type="entry name" value="DOMON"/>
    <property type="match status" value="1"/>
</dbReference>
<reference evidence="4" key="1">
    <citation type="submission" date="2018-04" db="EMBL/GenBank/DDBJ databases">
        <authorList>
            <person name="Go L.Y."/>
            <person name="Mitchell J.A."/>
        </authorList>
    </citation>
    <scope>NUCLEOTIDE SEQUENCE</scope>
    <source>
        <tissue evidence="4">Whole organism</tissue>
    </source>
</reference>
<evidence type="ECO:0000256" key="1">
    <source>
        <dbReference type="ARBA" id="ARBA00022737"/>
    </source>
</evidence>
<protein>
    <submittedName>
        <fullName evidence="4">CSON003493 protein</fullName>
    </submittedName>
</protein>
<gene>
    <name evidence="4" type="primary">CSON003493</name>
</gene>
<name>A0A336L345_CULSO</name>
<sequence>MSFGVSPDIDKSVMIGSDVAVAWIDKLSGKGFAHDYYLEAKSQCSGNRGSCPDPVFEKNTNSIRLLNAAMVNGFSIVTYQRPLKASDRFDLPIHTNRSQAIVWAIGPLNDRTETSYHSKVLRQNRLINFGRQPTWNCPVPDSEKKEFERDMESSEEEEEEEKPTSEKFVQTADRRGSNTYYSENKQQAQEQQGLYEVTQKPKPRPVATPRPAAKEGAWQIPPIQCYEPEDGVFYAQMGPTGGKQGYPAITGHVGWGISIYINGLLIPEINVVRGKQYTFVVETGNDPDVPAKYHPFYITDDPVGGFEHKTDEERAKITIYAGAKRLRSGEVVPTGTGRLCNWEPDLDGPPSDDYPSFGAYQRSLTLKCDEGEPGVITWIPDENTPDTVYYQCYSHRYLGWRINVLDSCDEAGQASEQVETYYDRFDALEPAASIRHESKIAPSENFIKANQKEKEVFKNHNMNEAPAKVSIDLQKNTEISKIIADGIRAAEALEDSITKNASSILNNKEVFRPDYPRMPESGMKLPSHKPPFNSNGMPVFVRGPPQSSPPSGLMHNQGQKQFGRRPVHIERRPVMYQQQQQHQYQPLQLQKMPPRPFQVPQPSMIVSHYTKPMHNLQMRPFIQKPQYQSIPQVLMLGEQSEIKMMKRPLEMMSKAPKPIDLPYSISTKQEQKPMYQYRQEKPVKHEKISMIGKPEKSITQKIVYKPPFETKKSAVPFSSRPTLHHHHEGFKPDSVVIESGFKPIVRRREDEIRVEEEDEYENERAPLFARRDSHPRSNTAHERDVEIDEIVQSEGVYIETQAQDKQFEPMFKPSPLESVGHDTKKNKGNKKDPQQEKLTGDLREMNVEEGEDKMAMAAEHFDPLYLPPGGFPEGSVVTFDGKAVLDTSLVTAANDVRRINGRSGLESLIRNKPQFGPFRGEIPPLSPEFVSPDSSAPIFNNIKKQPASQNFNPYVQRSNLPQTKPEEKPISTKLTIIRPESQPASNHTDEDPAKNRYRRAAHHHPDHHGTDDQDHSHHDHHQHASSNAFSLNYSFSFISSVMIILTAYLY</sequence>
<dbReference type="SMART" id="SM00664">
    <property type="entry name" value="DoH"/>
    <property type="match status" value="1"/>
</dbReference>
<evidence type="ECO:0000313" key="4">
    <source>
        <dbReference type="EMBL" id="SSX11726.1"/>
    </source>
</evidence>
<reference evidence="5" key="2">
    <citation type="submission" date="2018-07" db="EMBL/GenBank/DDBJ databases">
        <authorList>
            <person name="Quirk P.G."/>
            <person name="Krulwich T.A."/>
        </authorList>
    </citation>
    <scope>NUCLEOTIDE SEQUENCE</scope>
</reference>
<organism evidence="4">
    <name type="scientific">Culicoides sonorensis</name>
    <name type="common">Biting midge</name>
    <dbReference type="NCBI Taxonomy" id="179676"/>
    <lineage>
        <taxon>Eukaryota</taxon>
        <taxon>Metazoa</taxon>
        <taxon>Ecdysozoa</taxon>
        <taxon>Arthropoda</taxon>
        <taxon>Hexapoda</taxon>
        <taxon>Insecta</taxon>
        <taxon>Pterygota</taxon>
        <taxon>Neoptera</taxon>
        <taxon>Endopterygota</taxon>
        <taxon>Diptera</taxon>
        <taxon>Nematocera</taxon>
        <taxon>Chironomoidea</taxon>
        <taxon>Ceratopogonidae</taxon>
        <taxon>Ceratopogoninae</taxon>
        <taxon>Culicoides</taxon>
        <taxon>Monoculicoides</taxon>
    </lineage>
</organism>
<keyword evidence="1" id="KW-0677">Repeat</keyword>
<evidence type="ECO:0000259" key="3">
    <source>
        <dbReference type="PROSITE" id="PS50836"/>
    </source>
</evidence>
<evidence type="ECO:0000256" key="2">
    <source>
        <dbReference type="SAM" id="MobiDB-lite"/>
    </source>
</evidence>
<dbReference type="InterPro" id="IPR052126">
    <property type="entry name" value="Spindle_Org/Thrombomodulin"/>
</dbReference>
<evidence type="ECO:0000313" key="5">
    <source>
        <dbReference type="EMBL" id="SSX31291.1"/>
    </source>
</evidence>
<dbReference type="EMBL" id="UFQS01001649">
    <property type="protein sequence ID" value="SSX11726.1"/>
    <property type="molecule type" value="Genomic_DNA"/>
</dbReference>
<feature type="compositionally biased region" description="Polar residues" evidence="2">
    <location>
        <begin position="177"/>
        <end position="191"/>
    </location>
</feature>
<feature type="compositionally biased region" description="Basic and acidic residues" evidence="2">
    <location>
        <begin position="1007"/>
        <end position="1017"/>
    </location>
</feature>
<dbReference type="InterPro" id="IPR057443">
    <property type="entry name" value="At5g54830-like"/>
</dbReference>
<feature type="compositionally biased region" description="Basic and acidic residues" evidence="2">
    <location>
        <begin position="141"/>
        <end position="152"/>
    </location>
</feature>
<dbReference type="InterPro" id="IPR005018">
    <property type="entry name" value="DOMON_domain"/>
</dbReference>
<proteinExistence type="predicted"/>
<feature type="compositionally biased region" description="Polar residues" evidence="2">
    <location>
        <begin position="944"/>
        <end position="962"/>
    </location>
</feature>
<accession>A0A336L345</accession>
<dbReference type="PANTHER" id="PTHR24036:SF13">
    <property type="entry name" value="PROTEIN SKELETOR, ISOFORMS D_E"/>
    <property type="match status" value="1"/>
</dbReference>
<feature type="domain" description="DOMON" evidence="3">
    <location>
        <begin position="1"/>
        <end position="106"/>
    </location>
</feature>
<feature type="compositionally biased region" description="Basic residues" evidence="2">
    <location>
        <begin position="995"/>
        <end position="1006"/>
    </location>
</feature>
<dbReference type="AlphaFoldDB" id="A0A336L345"/>
<dbReference type="PANTHER" id="PTHR24036">
    <property type="entry name" value="SKELETOR-RELATED"/>
    <property type="match status" value="1"/>
</dbReference>
<dbReference type="PROSITE" id="PS50836">
    <property type="entry name" value="DOMON"/>
    <property type="match status" value="1"/>
</dbReference>
<feature type="compositionally biased region" description="Basic and acidic residues" evidence="2">
    <location>
        <begin position="819"/>
        <end position="840"/>
    </location>
</feature>
<dbReference type="VEuPathDB" id="VectorBase:CSON003493"/>